<gene>
    <name evidence="6" type="ORF">ENX73_06780</name>
</gene>
<reference evidence="6" key="1">
    <citation type="journal article" date="2020" name="mSystems">
        <title>Genome- and Community-Level Interaction Insights into Carbon Utilization and Element Cycling Functions of Hydrothermarchaeota in Hydrothermal Sediment.</title>
        <authorList>
            <person name="Zhou Z."/>
            <person name="Liu Y."/>
            <person name="Xu W."/>
            <person name="Pan J."/>
            <person name="Luo Z.H."/>
            <person name="Li M."/>
        </authorList>
    </citation>
    <scope>NUCLEOTIDE SEQUENCE [LARGE SCALE GENOMIC DNA]</scope>
    <source>
        <strain evidence="6">SpSt-966</strain>
    </source>
</reference>
<dbReference type="Pfam" id="PF17863">
    <property type="entry name" value="AAA_lid_2"/>
    <property type="match status" value="1"/>
</dbReference>
<dbReference type="Gene3D" id="3.40.50.300">
    <property type="entry name" value="P-loop containing nucleotide triphosphate hydrolases"/>
    <property type="match status" value="1"/>
</dbReference>
<dbReference type="GO" id="GO:0005524">
    <property type="term" value="F:ATP binding"/>
    <property type="evidence" value="ECO:0007669"/>
    <property type="project" value="UniProtKB-KW"/>
</dbReference>
<dbReference type="InterPro" id="IPR011703">
    <property type="entry name" value="ATPase_AAA-3"/>
</dbReference>
<keyword evidence="2" id="KW-0067">ATP-binding</keyword>
<dbReference type="EMBL" id="DTPE01000270">
    <property type="protein sequence ID" value="HGE75809.1"/>
    <property type="molecule type" value="Genomic_DNA"/>
</dbReference>
<dbReference type="PANTHER" id="PTHR42759:SF5">
    <property type="entry name" value="METHANOL DEHYDROGENASE REGULATOR"/>
    <property type="match status" value="1"/>
</dbReference>
<evidence type="ECO:0000313" key="6">
    <source>
        <dbReference type="EMBL" id="HGE75809.1"/>
    </source>
</evidence>
<dbReference type="InterPro" id="IPR050764">
    <property type="entry name" value="CbbQ/NirQ/NorQ/GpvN"/>
</dbReference>
<protein>
    <submittedName>
        <fullName evidence="6">MoxR family ATPase</fullName>
    </submittedName>
</protein>
<evidence type="ECO:0000256" key="3">
    <source>
        <dbReference type="ARBA" id="ARBA00061607"/>
    </source>
</evidence>
<dbReference type="PIRSF" id="PIRSF002849">
    <property type="entry name" value="AAA_ATPase_chaperone_MoxR_prd"/>
    <property type="match status" value="1"/>
</dbReference>
<dbReference type="Pfam" id="PF07726">
    <property type="entry name" value="AAA_3"/>
    <property type="match status" value="1"/>
</dbReference>
<proteinExistence type="inferred from homology"/>
<organism evidence="6">
    <name type="scientific">Mesoaciditoga lauensis</name>
    <dbReference type="NCBI Taxonomy" id="1495039"/>
    <lineage>
        <taxon>Bacteria</taxon>
        <taxon>Thermotogati</taxon>
        <taxon>Thermotogota</taxon>
        <taxon>Thermotogae</taxon>
        <taxon>Mesoaciditogales</taxon>
        <taxon>Mesoaciditogaceae</taxon>
        <taxon>Mesoaciditoga</taxon>
    </lineage>
</organism>
<dbReference type="GO" id="GO:0016887">
    <property type="term" value="F:ATP hydrolysis activity"/>
    <property type="evidence" value="ECO:0007669"/>
    <property type="project" value="InterPro"/>
</dbReference>
<feature type="domain" description="ATPase AAA-3" evidence="4">
    <location>
        <begin position="32"/>
        <end position="161"/>
    </location>
</feature>
<evidence type="ECO:0000259" key="4">
    <source>
        <dbReference type="Pfam" id="PF07726"/>
    </source>
</evidence>
<dbReference type="InterPro" id="IPR027417">
    <property type="entry name" value="P-loop_NTPase"/>
</dbReference>
<comment type="similarity">
    <text evidence="3">Belongs to the MoxR family.</text>
</comment>
<dbReference type="FunFam" id="3.40.50.300:FF:000640">
    <property type="entry name" value="MoxR family ATPase"/>
    <property type="match status" value="1"/>
</dbReference>
<keyword evidence="1" id="KW-0547">Nucleotide-binding</keyword>
<feature type="domain" description="ChlI/MoxR AAA lid" evidence="5">
    <location>
        <begin position="225"/>
        <end position="297"/>
    </location>
</feature>
<dbReference type="Gene3D" id="1.10.8.80">
    <property type="entry name" value="Magnesium chelatase subunit I, C-Terminal domain"/>
    <property type="match status" value="1"/>
</dbReference>
<dbReference type="InterPro" id="IPR041628">
    <property type="entry name" value="ChlI/MoxR_AAA_lid"/>
</dbReference>
<dbReference type="SUPFAM" id="SSF52540">
    <property type="entry name" value="P-loop containing nucleoside triphosphate hydrolases"/>
    <property type="match status" value="1"/>
</dbReference>
<dbReference type="PANTHER" id="PTHR42759">
    <property type="entry name" value="MOXR FAMILY PROTEIN"/>
    <property type="match status" value="1"/>
</dbReference>
<sequence length="311" mass="34913">MKNKIINNVSGVIFGKSKVIENLMISFMIGGHVLLEDVPATGKTILARAFAISLGLNFTRVQFTPDLLPTDLTGLSVYNKEKGEFVFRPGPIFTDILLADEINRATPKTQSALLEAMAENQVTIDGITHKLDDNFFVIATQNPIEYEGTFPLPEAQLDRFAFTLKIGYPDREMEVDMLTSQMDHHPIRDIKAVLEEDEVIFLRNAIKDVKVDDTVKEYIISLISHTRVNKELYLGASPRASLNLMKGGMAKALLSGRDYVIPDDVKSVAKEVLYHRLILTSEARVRLRKVEDVVEDIFDEVPLPVVKKDEI</sequence>
<accession>A0A7V3RFV2</accession>
<evidence type="ECO:0000259" key="5">
    <source>
        <dbReference type="Pfam" id="PF17863"/>
    </source>
</evidence>
<dbReference type="AlphaFoldDB" id="A0A7V3RFV2"/>
<name>A0A7V3RFV2_9BACT</name>
<evidence type="ECO:0000256" key="1">
    <source>
        <dbReference type="ARBA" id="ARBA00022741"/>
    </source>
</evidence>
<evidence type="ECO:0000256" key="2">
    <source>
        <dbReference type="ARBA" id="ARBA00022840"/>
    </source>
</evidence>
<comment type="caution">
    <text evidence="6">The sequence shown here is derived from an EMBL/GenBank/DDBJ whole genome shotgun (WGS) entry which is preliminary data.</text>
</comment>